<evidence type="ECO:0000259" key="3">
    <source>
        <dbReference type="Pfam" id="PF19040"/>
    </source>
</evidence>
<dbReference type="InterPro" id="IPR050879">
    <property type="entry name" value="Acyltransferase_3"/>
</dbReference>
<reference evidence="4" key="1">
    <citation type="submission" date="2022-11" db="EMBL/GenBank/DDBJ databases">
        <authorList>
            <person name="Kikuchi T."/>
        </authorList>
    </citation>
    <scope>NUCLEOTIDE SEQUENCE</scope>
    <source>
        <strain evidence="4">PS1010</strain>
    </source>
</reference>
<dbReference type="GO" id="GO:0016020">
    <property type="term" value="C:membrane"/>
    <property type="evidence" value="ECO:0007669"/>
    <property type="project" value="TreeGrafter"/>
</dbReference>
<dbReference type="InterPro" id="IPR002656">
    <property type="entry name" value="Acyl_transf_3_dom"/>
</dbReference>
<keyword evidence="1" id="KW-1133">Transmembrane helix</keyword>
<dbReference type="GO" id="GO:0000271">
    <property type="term" value="P:polysaccharide biosynthetic process"/>
    <property type="evidence" value="ECO:0007669"/>
    <property type="project" value="TreeGrafter"/>
</dbReference>
<keyword evidence="1" id="KW-0812">Transmembrane</keyword>
<feature type="transmembrane region" description="Helical" evidence="1">
    <location>
        <begin position="261"/>
        <end position="278"/>
    </location>
</feature>
<feature type="domain" description="SGNH" evidence="3">
    <location>
        <begin position="332"/>
        <end position="551"/>
    </location>
</feature>
<accession>A0A9P1IGT2</accession>
<dbReference type="PANTHER" id="PTHR23028">
    <property type="entry name" value="ACETYLTRANSFERASE"/>
    <property type="match status" value="1"/>
</dbReference>
<keyword evidence="5" id="KW-1185">Reference proteome</keyword>
<dbReference type="Proteomes" id="UP001152747">
    <property type="component" value="Unassembled WGS sequence"/>
</dbReference>
<feature type="transmembrane region" description="Helical" evidence="1">
    <location>
        <begin position="190"/>
        <end position="210"/>
    </location>
</feature>
<feature type="transmembrane region" description="Helical" evidence="1">
    <location>
        <begin position="167"/>
        <end position="184"/>
    </location>
</feature>
<dbReference type="PANTHER" id="PTHR23028:SF127">
    <property type="entry name" value="ACYL_TRANSF_3 DOMAIN-CONTAINING PROTEIN-RELATED"/>
    <property type="match status" value="1"/>
</dbReference>
<evidence type="ECO:0000313" key="5">
    <source>
        <dbReference type="Proteomes" id="UP001152747"/>
    </source>
</evidence>
<protein>
    <recommendedName>
        <fullName evidence="6">Acyl_transf_3 domain-containing protein</fullName>
    </recommendedName>
</protein>
<keyword evidence="1" id="KW-0472">Membrane</keyword>
<feature type="transmembrane region" description="Helical" evidence="1">
    <location>
        <begin position="237"/>
        <end position="255"/>
    </location>
</feature>
<name>A0A9P1IGT2_9PELO</name>
<feature type="transmembrane region" description="Helical" evidence="1">
    <location>
        <begin position="140"/>
        <end position="160"/>
    </location>
</feature>
<feature type="transmembrane region" description="Helical" evidence="1">
    <location>
        <begin position="32"/>
        <end position="52"/>
    </location>
</feature>
<dbReference type="Pfam" id="PF01757">
    <property type="entry name" value="Acyl_transf_3"/>
    <property type="match status" value="1"/>
</dbReference>
<dbReference type="InterPro" id="IPR043968">
    <property type="entry name" value="SGNH"/>
</dbReference>
<gene>
    <name evidence="4" type="ORF">CAMP_LOCUS5584</name>
</gene>
<proteinExistence type="predicted"/>
<dbReference type="Pfam" id="PF19040">
    <property type="entry name" value="SGNH"/>
    <property type="match status" value="1"/>
</dbReference>
<organism evidence="4 5">
    <name type="scientific">Caenorhabditis angaria</name>
    <dbReference type="NCBI Taxonomy" id="860376"/>
    <lineage>
        <taxon>Eukaryota</taxon>
        <taxon>Metazoa</taxon>
        <taxon>Ecdysozoa</taxon>
        <taxon>Nematoda</taxon>
        <taxon>Chromadorea</taxon>
        <taxon>Rhabditida</taxon>
        <taxon>Rhabditina</taxon>
        <taxon>Rhabditomorpha</taxon>
        <taxon>Rhabditoidea</taxon>
        <taxon>Rhabditidae</taxon>
        <taxon>Peloderinae</taxon>
        <taxon>Caenorhabditis</taxon>
    </lineage>
</organism>
<evidence type="ECO:0000313" key="4">
    <source>
        <dbReference type="EMBL" id="CAI5442947.1"/>
    </source>
</evidence>
<dbReference type="AlphaFoldDB" id="A0A9P1IGT2"/>
<feature type="domain" description="Acyltransferase 3" evidence="2">
    <location>
        <begin position="7"/>
        <end position="276"/>
    </location>
</feature>
<evidence type="ECO:0000259" key="2">
    <source>
        <dbReference type="Pfam" id="PF01757"/>
    </source>
</evidence>
<dbReference type="EMBL" id="CANHGI010000002">
    <property type="protein sequence ID" value="CAI5442947.1"/>
    <property type="molecule type" value="Genomic_DNA"/>
</dbReference>
<evidence type="ECO:0008006" key="6">
    <source>
        <dbReference type="Google" id="ProtNLM"/>
    </source>
</evidence>
<comment type="caution">
    <text evidence="4">The sequence shown here is derived from an EMBL/GenBank/DDBJ whole genome shotgun (WGS) entry which is preliminary data.</text>
</comment>
<feature type="transmembrane region" description="Helical" evidence="1">
    <location>
        <begin position="73"/>
        <end position="95"/>
    </location>
</feature>
<evidence type="ECO:0000256" key="1">
    <source>
        <dbReference type="SAM" id="Phobius"/>
    </source>
</evidence>
<sequence>MSGKILDLQGIRGIAILAVLGFHFFPKCFPNGYLGVDLFFVLSGFLVCMLLTGSEAENMTKIEIFCDFYTRRLRRIVPLYFLFILTSLISLHTFFPKIVIERNEKSAKRAIFFISNQLKSNEDNYFEQMNSAFDIFTHTWSISVEIQFYLLAPFIFLVNFGKLPRKCVFSGLLLMSYGYNFMYLQEDLAFFDIFARFWQFFMGILVYLFWREKRSQDDYDILMDNEDSEENEKKNNWIFQTVLVVLLIFGVFLPIPIHAKFLSLIIFFVIPIIAILNLEKIPSKISNPVEMMNIEWSLKDQQNLRYSKCFIETGHLFGKCYHSDLNSDSNSTKNEKKFKIMLFGNSWAANHAAIVHEECGGKASEILQIAAAGCEPLVELECYDGCNKFSLEIQENLKNFRPDYAFHIVRPFGLTENSTENLENDRIFQFMLEKTQEISKFVSKKLYFLNSIPDVNTRNIARIVQFLERNQTDQLDKILIDSENHYEIARNRITNLVEKCGEKCEIIDYYPLFFNEKTGNFRFYDENGYSYLTGGNHLSPKGLEFIRPVWRKLCEGI</sequence>
<dbReference type="OrthoDB" id="92766at2759"/>
<dbReference type="GO" id="GO:0016747">
    <property type="term" value="F:acyltransferase activity, transferring groups other than amino-acyl groups"/>
    <property type="evidence" value="ECO:0007669"/>
    <property type="project" value="InterPro"/>
</dbReference>